<evidence type="ECO:0000313" key="9">
    <source>
        <dbReference type="Proteomes" id="UP000190229"/>
    </source>
</evidence>
<dbReference type="PANTHER" id="PTHR30461">
    <property type="entry name" value="DNA-INVERTASE FROM LAMBDOID PROPHAGE"/>
    <property type="match status" value="1"/>
</dbReference>
<keyword evidence="9" id="KW-1185">Reference proteome</keyword>
<dbReference type="Proteomes" id="UP000190229">
    <property type="component" value="Unassembled WGS sequence"/>
</dbReference>
<dbReference type="CDD" id="cd03768">
    <property type="entry name" value="SR_ResInv"/>
    <property type="match status" value="1"/>
</dbReference>
<dbReference type="SUPFAM" id="SSF53041">
    <property type="entry name" value="Resolvase-like"/>
    <property type="match status" value="1"/>
</dbReference>
<dbReference type="GO" id="GO:0015074">
    <property type="term" value="P:DNA integration"/>
    <property type="evidence" value="ECO:0007669"/>
    <property type="project" value="UniProtKB-KW"/>
</dbReference>
<dbReference type="GO" id="GO:0003677">
    <property type="term" value="F:DNA binding"/>
    <property type="evidence" value="ECO:0007669"/>
    <property type="project" value="UniProtKB-KW"/>
</dbReference>
<dbReference type="PANTHER" id="PTHR30461:SF23">
    <property type="entry name" value="DNA RECOMBINASE-RELATED"/>
    <property type="match status" value="1"/>
</dbReference>
<dbReference type="PROSITE" id="PS51737">
    <property type="entry name" value="RECOMBINASE_DNA_BIND"/>
    <property type="match status" value="1"/>
</dbReference>
<keyword evidence="3" id="KW-0233">DNA recombination</keyword>
<dbReference type="EMBL" id="MWPS01000038">
    <property type="protein sequence ID" value="OPG15296.1"/>
    <property type="molecule type" value="Genomic_DNA"/>
</dbReference>
<evidence type="ECO:0000256" key="1">
    <source>
        <dbReference type="ARBA" id="ARBA00022908"/>
    </source>
</evidence>
<dbReference type="Pfam" id="PF07508">
    <property type="entry name" value="Recombinase"/>
    <property type="match status" value="1"/>
</dbReference>
<dbReference type="GO" id="GO:0000150">
    <property type="term" value="F:DNA strand exchange activity"/>
    <property type="evidence" value="ECO:0007669"/>
    <property type="project" value="InterPro"/>
</dbReference>
<dbReference type="Gene3D" id="3.90.1750.20">
    <property type="entry name" value="Putative Large Serine Recombinase, Chain B, Domain 2"/>
    <property type="match status" value="1"/>
</dbReference>
<dbReference type="InterPro" id="IPR006119">
    <property type="entry name" value="Resolv_N"/>
</dbReference>
<feature type="domain" description="Recombinase" evidence="7">
    <location>
        <begin position="159"/>
        <end position="262"/>
    </location>
</feature>
<dbReference type="Pfam" id="PF13408">
    <property type="entry name" value="Zn_ribbon_recom"/>
    <property type="match status" value="1"/>
</dbReference>
<evidence type="ECO:0000313" key="8">
    <source>
        <dbReference type="EMBL" id="OPG15296.1"/>
    </source>
</evidence>
<proteinExistence type="predicted"/>
<keyword evidence="1" id="KW-0229">DNA integration</keyword>
<dbReference type="PROSITE" id="PS51736">
    <property type="entry name" value="RECOMBINASES_3"/>
    <property type="match status" value="1"/>
</dbReference>
<accession>A0A1V4EQU6</accession>
<evidence type="ECO:0000256" key="3">
    <source>
        <dbReference type="ARBA" id="ARBA00023172"/>
    </source>
</evidence>
<evidence type="ECO:0000256" key="5">
    <source>
        <dbReference type="PROSITE-ProRule" id="PRU10137"/>
    </source>
</evidence>
<reference evidence="8 9" key="1">
    <citation type="submission" date="2017-02" db="EMBL/GenBank/DDBJ databases">
        <title>Draft genome of Acidibacillus ferrooxidans Huett2.</title>
        <authorList>
            <person name="Schopf S."/>
        </authorList>
    </citation>
    <scope>NUCLEOTIDE SEQUENCE [LARGE SCALE GENOMIC DNA]</scope>
    <source>
        <strain evidence="8 9">Huett2</strain>
    </source>
</reference>
<evidence type="ECO:0000259" key="7">
    <source>
        <dbReference type="PROSITE" id="PS51737"/>
    </source>
</evidence>
<evidence type="ECO:0000256" key="2">
    <source>
        <dbReference type="ARBA" id="ARBA00023125"/>
    </source>
</evidence>
<comment type="caution">
    <text evidence="8">The sequence shown here is derived from an EMBL/GenBank/DDBJ whole genome shotgun (WGS) entry which is preliminary data.</text>
</comment>
<protein>
    <recommendedName>
        <fullName evidence="10">Resolvase</fullName>
    </recommendedName>
</protein>
<feature type="active site" description="O-(5'-phospho-DNA)-serine intermediate" evidence="4 5">
    <location>
        <position position="11"/>
    </location>
</feature>
<dbReference type="InterPro" id="IPR038109">
    <property type="entry name" value="DNA_bind_recomb_sf"/>
</dbReference>
<evidence type="ECO:0008006" key="10">
    <source>
        <dbReference type="Google" id="ProtNLM"/>
    </source>
</evidence>
<dbReference type="InterPro" id="IPR036162">
    <property type="entry name" value="Resolvase-like_N_sf"/>
</dbReference>
<dbReference type="InterPro" id="IPR011109">
    <property type="entry name" value="DNA_bind_recombinase_dom"/>
</dbReference>
<name>A0A1V4EQU6_9BACL</name>
<feature type="domain" description="Resolvase/invertase-type recombinase catalytic" evidence="6">
    <location>
        <begin position="3"/>
        <end position="151"/>
    </location>
</feature>
<dbReference type="InterPro" id="IPR025827">
    <property type="entry name" value="Zn_ribbon_recom_dom"/>
</dbReference>
<keyword evidence="2" id="KW-0238">DNA-binding</keyword>
<evidence type="ECO:0000259" key="6">
    <source>
        <dbReference type="PROSITE" id="PS51736"/>
    </source>
</evidence>
<dbReference type="InterPro" id="IPR050639">
    <property type="entry name" value="SSR_resolvase"/>
</dbReference>
<dbReference type="PROSITE" id="PS00397">
    <property type="entry name" value="RECOMBINASES_1"/>
    <property type="match status" value="1"/>
</dbReference>
<sequence length="472" mass="54819">MTKIALYIRVSTEEQAMQGFSIDHQRDRLIAYCASQGWEDYRFYIDDGYTGTKLDRPAMTRLIKHTLEGKIDLVVVYKLDRLSRRQKDVLHLLEDVFEKNNVAFKSSTEPFDTATPLGKATIGILAVFAQLERDMIIERTTSGRRMRIRQGRWSGGRVAFGYRWDKQNQTLVIVPEKAELIRKINQMYLQGKSRLELADWLNARSTDIKVDHNGIKSILDRVIYTGRLPNGPSEPVEGQHEAIIPLDLYTMVQNETARRRNGLTSTGAYLLSGLCRCGLCGSSVIRVRTKRQTHTYEYYACKNQHVRKRDRKGQEHCQLGYFPQEKLEAWIIAKVRSTAIDMEDLRTEIELSTEEQRQSCVVLSAIEEKLTQIDHRLNRWYDAFEEGFIQPSHLKERIDALEAEKRALWLQRDTLEEAAPEPARKEDLFNLMRLIDQSWDDLDFDARQAVLRAAIKTILLRPNQDLEINWNV</sequence>
<evidence type="ECO:0000256" key="4">
    <source>
        <dbReference type="PIRSR" id="PIRSR606118-50"/>
    </source>
</evidence>
<gene>
    <name evidence="8" type="ORF">B2M26_12590</name>
</gene>
<organism evidence="8 9">
    <name type="scientific">Ferroacidibacillus organovorans</name>
    <dbReference type="NCBI Taxonomy" id="1765683"/>
    <lineage>
        <taxon>Bacteria</taxon>
        <taxon>Bacillati</taxon>
        <taxon>Bacillota</taxon>
        <taxon>Bacilli</taxon>
        <taxon>Bacillales</taxon>
        <taxon>Alicyclobacillaceae</taxon>
        <taxon>Ferroacidibacillus</taxon>
    </lineage>
</organism>
<dbReference type="SMART" id="SM00857">
    <property type="entry name" value="Resolvase"/>
    <property type="match status" value="1"/>
</dbReference>
<dbReference type="AlphaFoldDB" id="A0A1V4EQU6"/>
<dbReference type="Pfam" id="PF00239">
    <property type="entry name" value="Resolvase"/>
    <property type="match status" value="1"/>
</dbReference>
<dbReference type="Gene3D" id="3.40.50.1390">
    <property type="entry name" value="Resolvase, N-terminal catalytic domain"/>
    <property type="match status" value="1"/>
</dbReference>
<dbReference type="InterPro" id="IPR006118">
    <property type="entry name" value="Recombinase_CS"/>
</dbReference>